<reference evidence="2" key="1">
    <citation type="submission" date="2023-01" db="EMBL/GenBank/DDBJ databases">
        <title>Comparative Genomic Analysis of the Clinically-Derived Winkia Strain NY0527 Provides Evidence into the Taxonomic Reassignment of Winkia neuii and Characterizes Their Virulence Traits.</title>
        <authorList>
            <person name="Cai X."/>
            <person name="Peng Y."/>
            <person name="Li M."/>
            <person name="Qiu Y."/>
            <person name="Wang Y."/>
            <person name="Xu L."/>
            <person name="Hou Q."/>
        </authorList>
    </citation>
    <scope>NUCLEOTIDE SEQUENCE</scope>
    <source>
        <strain evidence="2">NY0527</strain>
    </source>
</reference>
<feature type="compositionally biased region" description="Acidic residues" evidence="1">
    <location>
        <begin position="62"/>
        <end position="105"/>
    </location>
</feature>
<accession>A0AB38XRQ9</accession>
<dbReference type="Proteomes" id="UP001211044">
    <property type="component" value="Chromosome"/>
</dbReference>
<evidence type="ECO:0000256" key="1">
    <source>
        <dbReference type="SAM" id="MobiDB-lite"/>
    </source>
</evidence>
<feature type="region of interest" description="Disordered" evidence="1">
    <location>
        <begin position="60"/>
        <end position="105"/>
    </location>
</feature>
<dbReference type="KEGG" id="wne:PIG85_05105"/>
<organism evidence="2 3">
    <name type="scientific">Winkia neuii subsp. anitrata</name>
    <dbReference type="NCBI Taxonomy" id="29318"/>
    <lineage>
        <taxon>Bacteria</taxon>
        <taxon>Bacillati</taxon>
        <taxon>Actinomycetota</taxon>
        <taxon>Actinomycetes</taxon>
        <taxon>Actinomycetales</taxon>
        <taxon>Actinomycetaceae</taxon>
        <taxon>Winkia</taxon>
    </lineage>
</organism>
<proteinExistence type="predicted"/>
<protein>
    <submittedName>
        <fullName evidence="2">DNA primase</fullName>
    </submittedName>
</protein>
<dbReference type="AlphaFoldDB" id="A0AB38XRQ9"/>
<evidence type="ECO:0000313" key="2">
    <source>
        <dbReference type="EMBL" id="WCE47027.1"/>
    </source>
</evidence>
<sequence length="105" mass="12316">MPDPSLELERLIDALRVHFNAARDNDPDSDQVYEAESALEDAFFRYDNALFTAYEAELPLDIVDDEDDDDEDDDDLDDELDDDEEDEEDYFDDDENEFEEFSIDD</sequence>
<evidence type="ECO:0000313" key="3">
    <source>
        <dbReference type="Proteomes" id="UP001211044"/>
    </source>
</evidence>
<dbReference type="EMBL" id="CP116394">
    <property type="protein sequence ID" value="WCE47027.1"/>
    <property type="molecule type" value="Genomic_DNA"/>
</dbReference>
<gene>
    <name evidence="2" type="ORF">PIG85_05105</name>
</gene>
<name>A0AB38XRQ9_9ACTO</name>
<dbReference type="RefSeq" id="WP_271694840.1">
    <property type="nucleotide sequence ID" value="NZ_CP116394.1"/>
</dbReference>